<dbReference type="KEGG" id="fox:FOXG_16610"/>
<feature type="compositionally biased region" description="Polar residues" evidence="1">
    <location>
        <begin position="151"/>
        <end position="174"/>
    </location>
</feature>
<dbReference type="VEuPathDB" id="FungiDB:FOXG_16610"/>
<dbReference type="EMBL" id="DS231730">
    <property type="protein sequence ID" value="KNB19186.1"/>
    <property type="molecule type" value="Genomic_DNA"/>
</dbReference>
<evidence type="ECO:0000313" key="2">
    <source>
        <dbReference type="EMBL" id="KNB19186.1"/>
    </source>
</evidence>
<feature type="region of interest" description="Disordered" evidence="1">
    <location>
        <begin position="501"/>
        <end position="524"/>
    </location>
</feature>
<feature type="region of interest" description="Disordered" evidence="1">
    <location>
        <begin position="1"/>
        <end position="299"/>
    </location>
</feature>
<gene>
    <name evidence="2" type="ORF">FOXG_16610</name>
</gene>
<dbReference type="OrthoDB" id="5085581at2759"/>
<reference evidence="2" key="1">
    <citation type="submission" date="2007-04" db="EMBL/GenBank/DDBJ databases">
        <authorList>
            <consortium name="The Broad Institute Genome Sequencing Platform"/>
            <person name="Birren B."/>
            <person name="Lander E."/>
            <person name="Galagan J."/>
            <person name="Nusbaum C."/>
            <person name="Devon K."/>
            <person name="Ma L.-J."/>
            <person name="Jaffe D."/>
            <person name="Butler J."/>
            <person name="Alvarez P."/>
            <person name="Gnerre S."/>
            <person name="Grabherr M."/>
            <person name="Kleber M."/>
            <person name="Mauceli E."/>
            <person name="Brockman W."/>
            <person name="MacCallum I.A."/>
            <person name="Young S."/>
            <person name="LaButti K."/>
            <person name="DeCaprio D."/>
            <person name="Crawford M."/>
            <person name="Koehrsen M."/>
            <person name="Engels R."/>
            <person name="Montgomery P."/>
            <person name="Pearson M."/>
            <person name="Howarth C."/>
            <person name="Larson L."/>
            <person name="White J."/>
            <person name="O'Leary S."/>
            <person name="Kodira C."/>
            <person name="Zeng Q."/>
            <person name="Yandava C."/>
            <person name="Alvarado L."/>
            <person name="Kistler C."/>
            <person name="Shim W.-B."/>
            <person name="Kang S."/>
            <person name="Woloshuk C."/>
        </authorList>
    </citation>
    <scope>NUCLEOTIDE SEQUENCE</scope>
    <source>
        <strain evidence="2">4287</strain>
    </source>
</reference>
<dbReference type="Proteomes" id="UP000009097">
    <property type="component" value="Unassembled WGS sequence"/>
</dbReference>
<proteinExistence type="predicted"/>
<reference evidence="2" key="2">
    <citation type="journal article" date="2010" name="Nature">
        <title>Comparative genomics reveals mobile pathogenicity chromosomes in Fusarium.</title>
        <authorList>
            <person name="Ma L.J."/>
            <person name="van der Does H.C."/>
            <person name="Borkovich K.A."/>
            <person name="Coleman J.J."/>
            <person name="Daboussi M.J."/>
            <person name="Di Pietro A."/>
            <person name="Dufresne M."/>
            <person name="Freitag M."/>
            <person name="Grabherr M."/>
            <person name="Henrissat B."/>
            <person name="Houterman P.M."/>
            <person name="Kang S."/>
            <person name="Shim W.B."/>
            <person name="Woloshuk C."/>
            <person name="Xie X."/>
            <person name="Xu J.R."/>
            <person name="Antoniw J."/>
            <person name="Baker S.E."/>
            <person name="Bluhm B.H."/>
            <person name="Breakspear A."/>
            <person name="Brown D.W."/>
            <person name="Butchko R.A."/>
            <person name="Chapman S."/>
            <person name="Coulson R."/>
            <person name="Coutinho P.M."/>
            <person name="Danchin E.G."/>
            <person name="Diener A."/>
            <person name="Gale L.R."/>
            <person name="Gardiner D.M."/>
            <person name="Goff S."/>
            <person name="Hammond-Kosack K.E."/>
            <person name="Hilburn K."/>
            <person name="Hua-Van A."/>
            <person name="Jonkers W."/>
            <person name="Kazan K."/>
            <person name="Kodira C.D."/>
            <person name="Koehrsen M."/>
            <person name="Kumar L."/>
            <person name="Lee Y.H."/>
            <person name="Li L."/>
            <person name="Manners J.M."/>
            <person name="Miranda-Saavedra D."/>
            <person name="Mukherjee M."/>
            <person name="Park G."/>
            <person name="Park J."/>
            <person name="Park S.Y."/>
            <person name="Proctor R.H."/>
            <person name="Regev A."/>
            <person name="Ruiz-Roldan M.C."/>
            <person name="Sain D."/>
            <person name="Sakthikumar S."/>
            <person name="Sykes S."/>
            <person name="Schwartz D.C."/>
            <person name="Turgeon B.G."/>
            <person name="Wapinski I."/>
            <person name="Yoder O."/>
            <person name="Young S."/>
            <person name="Zeng Q."/>
            <person name="Zhou S."/>
            <person name="Galagan J."/>
            <person name="Cuomo C.A."/>
            <person name="Kistler H.C."/>
            <person name="Rep M."/>
        </authorList>
    </citation>
    <scope>NUCLEOTIDE SEQUENCE [LARGE SCALE GENOMIC DNA]</scope>
    <source>
        <strain evidence="2">4287</strain>
    </source>
</reference>
<feature type="region of interest" description="Disordered" evidence="1">
    <location>
        <begin position="320"/>
        <end position="352"/>
    </location>
</feature>
<protein>
    <submittedName>
        <fullName evidence="2">Uncharacterized protein</fullName>
    </submittedName>
</protein>
<dbReference type="AlphaFoldDB" id="A0A0J9W9N3"/>
<feature type="compositionally biased region" description="Acidic residues" evidence="1">
    <location>
        <begin position="243"/>
        <end position="261"/>
    </location>
</feature>
<name>A0A0J9W9N3_FUSO4</name>
<feature type="compositionally biased region" description="Acidic residues" evidence="1">
    <location>
        <begin position="220"/>
        <end position="231"/>
    </location>
</feature>
<accession>A0A0J9W9N3</accession>
<feature type="compositionally biased region" description="Basic and acidic residues" evidence="1">
    <location>
        <begin position="66"/>
        <end position="88"/>
    </location>
</feature>
<dbReference type="RefSeq" id="XP_018257231.1">
    <property type="nucleotide sequence ID" value="XM_018396637.1"/>
</dbReference>
<evidence type="ECO:0000256" key="1">
    <source>
        <dbReference type="SAM" id="MobiDB-lite"/>
    </source>
</evidence>
<sequence length="883" mass="97736">MNFLKYCGIGATSRSQQQDQTSESSSGTPAPTHAAPNDTNNNNNSASPTKNSAEDEQEDLTQQTEPMDHVEPDTIHTPAHDLSDKVDEQENPTQQTEPMDHVEPDAALAAAFLNLSDADDESAVPLVPTSPPSSRGSRLQNKPIRPKPTGALSSSTDQEQNPSRLLGPANSTQPEETHSSKKMTDSKKRKKPPTKQGGNPKQLKKTNTDKKGPSEPIEINSDDESLSDESSDSGGSSDALNDLLDELSDEPENSDDEEQKTDDEKHLPRPPKKPTDGELKVTGSKKISHPTDELEEGLGEDEAGILKDGEVPAHIHIGDTDEIVSKGPKPDHNTMAKPSVKDRADLEQGKPKKEVPIKTFQLMIHYAMRTVGLDSDEYPVIFNMAVKYISSTNFFQAKVFSGWGAQKRINTEADLLRAASARYPHYVLTMAPDLILCLIAAMDLRPDAYGEPNGRGITIIGGFHVFNHLRSAIELGETISWGKGSRGQLLMLGRRGEEESVPLDLPVPKSTKAQTKKRKKLSEAVPEPFPANAVNVQQIPTGFMQPYPFQPTLPTAPITKVITAEEWDRRNAHWLDQLMDPESTKEMFGSTIEEEVTEEIFPLISKARRNVLNRWAKSEDFNLDSRLLEAPILPQVEVEDDTSQEILNVETDRARRSIRAIETAALSLPKAHQKTAVLIKQHTDRLFACRDHEIDNHTLMAQSVAKLRESSSVTAATLNAAFETNETRLRSRVDPAQTAREKGLEALEADMQNALKTPTVDGSADQLVLFLKSHWRMRDDEISDWKDMANSVCHTAKEAGHPINQTDQEACNNHDWDSLQRLAITRGGKALVALLNMERCAPDEAFLGKRNEWYKETLTDEEYGEWSGMFSIEEEPQAGGEQP</sequence>
<feature type="compositionally biased region" description="Basic and acidic residues" evidence="1">
    <location>
        <begin position="262"/>
        <end position="279"/>
    </location>
</feature>
<feature type="compositionally biased region" description="Low complexity" evidence="1">
    <location>
        <begin position="13"/>
        <end position="51"/>
    </location>
</feature>
<dbReference type="GeneID" id="28957457"/>
<organism evidence="2 3">
    <name type="scientific">Fusarium oxysporum f. sp. lycopersici (strain 4287 / CBS 123668 / FGSC 9935 / NRRL 34936)</name>
    <name type="common">Fusarium vascular wilt of tomato</name>
    <dbReference type="NCBI Taxonomy" id="426428"/>
    <lineage>
        <taxon>Eukaryota</taxon>
        <taxon>Fungi</taxon>
        <taxon>Dikarya</taxon>
        <taxon>Ascomycota</taxon>
        <taxon>Pezizomycotina</taxon>
        <taxon>Sordariomycetes</taxon>
        <taxon>Hypocreomycetidae</taxon>
        <taxon>Hypocreales</taxon>
        <taxon>Nectriaceae</taxon>
        <taxon>Fusarium</taxon>
        <taxon>Fusarium oxysporum species complex</taxon>
    </lineage>
</organism>
<feature type="compositionally biased region" description="Basic and acidic residues" evidence="1">
    <location>
        <begin position="175"/>
        <end position="186"/>
    </location>
</feature>
<evidence type="ECO:0000313" key="3">
    <source>
        <dbReference type="Proteomes" id="UP000009097"/>
    </source>
</evidence>
<feature type="compositionally biased region" description="Low complexity" evidence="1">
    <location>
        <begin position="232"/>
        <end position="242"/>
    </location>
</feature>
<feature type="compositionally biased region" description="Basic and acidic residues" evidence="1">
    <location>
        <begin position="328"/>
        <end position="352"/>
    </location>
</feature>